<keyword evidence="2" id="KW-1185">Reference proteome</keyword>
<evidence type="ECO:0000313" key="1">
    <source>
        <dbReference type="EMBL" id="AFM14049.1"/>
    </source>
</evidence>
<protein>
    <submittedName>
        <fullName evidence="1">Uncharacterized protein</fullName>
    </submittedName>
</protein>
<dbReference type="EMBL" id="CP002959">
    <property type="protein sequence ID" value="AFM14049.1"/>
    <property type="molecule type" value="Genomic_DNA"/>
</dbReference>
<dbReference type="RefSeq" id="WP_014804542.1">
    <property type="nucleotide sequence ID" value="NC_018020.1"/>
</dbReference>
<proteinExistence type="predicted"/>
<name>I4B9U2_TURPD</name>
<dbReference type="HOGENOM" id="CLU_1795653_0_0_12"/>
<dbReference type="KEGG" id="tpx:Turpa_3412"/>
<dbReference type="STRING" id="869212.Turpa_3412"/>
<sequence length="144" mass="16438">MKEKVWKDCPACGAHGSMVLRGNLIERVDGKGYKPFSVKGLEGYICQKCHDGILTIKSENRLRVEIMENRARQDSARIPASALIPVEEIAKSLKVPRQTVHWMMRVGRMPFVYVGKQRFPFKDKSKKIFVKGQSHKMSDLANIH</sequence>
<organism evidence="1 2">
    <name type="scientific">Turneriella parva (strain ATCC BAA-1111 / DSM 21527 / NCTC 11395 / H)</name>
    <name type="common">Leptospira parva</name>
    <dbReference type="NCBI Taxonomy" id="869212"/>
    <lineage>
        <taxon>Bacteria</taxon>
        <taxon>Pseudomonadati</taxon>
        <taxon>Spirochaetota</taxon>
        <taxon>Spirochaetia</taxon>
        <taxon>Leptospirales</taxon>
        <taxon>Leptospiraceae</taxon>
        <taxon>Turneriella</taxon>
    </lineage>
</organism>
<dbReference type="OrthoDB" id="335296at2"/>
<reference evidence="1 2" key="1">
    <citation type="submission" date="2012-06" db="EMBL/GenBank/DDBJ databases">
        <title>The complete chromosome of genome of Turneriella parva DSM 21527.</title>
        <authorList>
            <consortium name="US DOE Joint Genome Institute (JGI-PGF)"/>
            <person name="Lucas S."/>
            <person name="Han J."/>
            <person name="Lapidus A."/>
            <person name="Bruce D."/>
            <person name="Goodwin L."/>
            <person name="Pitluck S."/>
            <person name="Peters L."/>
            <person name="Kyrpides N."/>
            <person name="Mavromatis K."/>
            <person name="Ivanova N."/>
            <person name="Mikhailova N."/>
            <person name="Chertkov O."/>
            <person name="Detter J.C."/>
            <person name="Tapia R."/>
            <person name="Han C."/>
            <person name="Land M."/>
            <person name="Hauser L."/>
            <person name="Markowitz V."/>
            <person name="Cheng J.-F."/>
            <person name="Hugenholtz P."/>
            <person name="Woyke T."/>
            <person name="Wu D."/>
            <person name="Gronow S."/>
            <person name="Wellnitz S."/>
            <person name="Brambilla E."/>
            <person name="Klenk H.-P."/>
            <person name="Eisen J.A."/>
        </authorList>
    </citation>
    <scope>NUCLEOTIDE SEQUENCE [LARGE SCALE GENOMIC DNA]</scope>
    <source>
        <strain evidence="2">ATCC BAA-1111 / DSM 21527 / NCTC 11395 / H</strain>
    </source>
</reference>
<gene>
    <name evidence="1" type="ordered locus">Turpa_3412</name>
</gene>
<evidence type="ECO:0000313" key="2">
    <source>
        <dbReference type="Proteomes" id="UP000006048"/>
    </source>
</evidence>
<dbReference type="Proteomes" id="UP000006048">
    <property type="component" value="Chromosome"/>
</dbReference>
<dbReference type="AlphaFoldDB" id="I4B9U2"/>
<accession>I4B9U2</accession>